<evidence type="ECO:0000256" key="1">
    <source>
        <dbReference type="ARBA" id="ARBA00022729"/>
    </source>
</evidence>
<dbReference type="GO" id="GO:0006508">
    <property type="term" value="P:proteolysis"/>
    <property type="evidence" value="ECO:0007669"/>
    <property type="project" value="InterPro"/>
</dbReference>
<evidence type="ECO:0000259" key="2">
    <source>
        <dbReference type="Pfam" id="PF01364"/>
    </source>
</evidence>
<dbReference type="InterPro" id="IPR029031">
    <property type="entry name" value="Gingipain_N_sf"/>
</dbReference>
<name>A0A7C4XUD4_UNCW3</name>
<gene>
    <name evidence="3" type="ORF">ENV60_03970</name>
</gene>
<dbReference type="InterPro" id="IPR029030">
    <property type="entry name" value="Caspase-like_dom_sf"/>
</dbReference>
<dbReference type="SUPFAM" id="SSF52129">
    <property type="entry name" value="Caspase-like"/>
    <property type="match status" value="1"/>
</dbReference>
<dbReference type="Pfam" id="PF01364">
    <property type="entry name" value="Peptidase_C25"/>
    <property type="match status" value="1"/>
</dbReference>
<reference evidence="3" key="1">
    <citation type="journal article" date="2020" name="mSystems">
        <title>Genome- and Community-Level Interaction Insights into Carbon Utilization and Element Cycling Functions of Hydrothermarchaeota in Hydrothermal Sediment.</title>
        <authorList>
            <person name="Zhou Z."/>
            <person name="Liu Y."/>
            <person name="Xu W."/>
            <person name="Pan J."/>
            <person name="Luo Z.H."/>
            <person name="Li M."/>
        </authorList>
    </citation>
    <scope>NUCLEOTIDE SEQUENCE [LARGE SCALE GENOMIC DNA]</scope>
    <source>
        <strain evidence="3">SpSt-774</strain>
    </source>
</reference>
<dbReference type="Gene3D" id="3.40.50.10390">
    <property type="entry name" value="Gingipain r, domain 1"/>
    <property type="match status" value="1"/>
</dbReference>
<proteinExistence type="predicted"/>
<dbReference type="GO" id="GO:0008234">
    <property type="term" value="F:cysteine-type peptidase activity"/>
    <property type="evidence" value="ECO:0007669"/>
    <property type="project" value="InterPro"/>
</dbReference>
<keyword evidence="1" id="KW-0732">Signal</keyword>
<comment type="caution">
    <text evidence="3">The sequence shown here is derived from an EMBL/GenBank/DDBJ whole genome shotgun (WGS) entry which is preliminary data.</text>
</comment>
<accession>A0A7C4XUD4</accession>
<dbReference type="Gene3D" id="3.40.50.1460">
    <property type="match status" value="1"/>
</dbReference>
<dbReference type="EMBL" id="DTGZ01000073">
    <property type="protein sequence ID" value="HGV97439.1"/>
    <property type="molecule type" value="Genomic_DNA"/>
</dbReference>
<organism evidence="3">
    <name type="scientific">candidate division WOR-3 bacterium</name>
    <dbReference type="NCBI Taxonomy" id="2052148"/>
    <lineage>
        <taxon>Bacteria</taxon>
        <taxon>Bacteria division WOR-3</taxon>
    </lineage>
</organism>
<dbReference type="AlphaFoldDB" id="A0A7C4XUD4"/>
<dbReference type="InterPro" id="IPR001769">
    <property type="entry name" value="Gingipain"/>
</dbReference>
<feature type="domain" description="Gingipain" evidence="2">
    <location>
        <begin position="232"/>
        <end position="343"/>
    </location>
</feature>
<protein>
    <recommendedName>
        <fullName evidence="2">Gingipain domain-containing protein</fullName>
    </recommendedName>
</protein>
<sequence>MRMLILSGKEALQKEIGKLDSVESAINDYIKSKKNYEIKFFYYDQLNELKINPVKKNCRAIRDYIQEVEEKWGIIDFLLFIGGDRVVPFFRLPNPCDDDDIKVLSDNPYASRDDDFLIPERVCARIPDNCASDFIIKQLNKSIMRTKKSFGMSAKVWKEAAKNVYQQIGDVRELKISPPVTSDSFRTTWLQKRDFIYFNLHGSDISPNWYGQDGDDYPIALKIENIIDASGIVASEACYGAYIINKSEKTAISLKFLDQNGVIGFCGSTTIAYGPPSPPSTEADLLVKYFFEYSKQGVTIGEAFKNAKQDFARKMIRRHGFLDDDDQKTLLQFVLYGDPLMKLI</sequence>
<evidence type="ECO:0000313" key="3">
    <source>
        <dbReference type="EMBL" id="HGV97439.1"/>
    </source>
</evidence>